<dbReference type="EMBL" id="BART01039383">
    <property type="protein sequence ID" value="GAH13420.1"/>
    <property type="molecule type" value="Genomic_DNA"/>
</dbReference>
<proteinExistence type="predicted"/>
<gene>
    <name evidence="1" type="ORF">S01H4_64761</name>
</gene>
<comment type="caution">
    <text evidence="1">The sequence shown here is derived from an EMBL/GenBank/DDBJ whole genome shotgun (WGS) entry which is preliminary data.</text>
</comment>
<name>X1DYY7_9ZZZZ</name>
<evidence type="ECO:0000313" key="1">
    <source>
        <dbReference type="EMBL" id="GAH13420.1"/>
    </source>
</evidence>
<accession>X1DYY7</accession>
<sequence length="44" mass="5212">MQQVAINEKLMEKWSEVGDLISEILEIHQKMLVILQDESKKKEE</sequence>
<organism evidence="1">
    <name type="scientific">marine sediment metagenome</name>
    <dbReference type="NCBI Taxonomy" id="412755"/>
    <lineage>
        <taxon>unclassified sequences</taxon>
        <taxon>metagenomes</taxon>
        <taxon>ecological metagenomes</taxon>
    </lineage>
</organism>
<protein>
    <submittedName>
        <fullName evidence="1">Uncharacterized protein</fullName>
    </submittedName>
</protein>
<dbReference type="AlphaFoldDB" id="X1DYY7"/>
<reference evidence="1" key="1">
    <citation type="journal article" date="2014" name="Front. Microbiol.">
        <title>High frequency of phylogenetically diverse reductive dehalogenase-homologous genes in deep subseafloor sedimentary metagenomes.</title>
        <authorList>
            <person name="Kawai M."/>
            <person name="Futagami T."/>
            <person name="Toyoda A."/>
            <person name="Takaki Y."/>
            <person name="Nishi S."/>
            <person name="Hori S."/>
            <person name="Arai W."/>
            <person name="Tsubouchi T."/>
            <person name="Morono Y."/>
            <person name="Uchiyama I."/>
            <person name="Ito T."/>
            <person name="Fujiyama A."/>
            <person name="Inagaki F."/>
            <person name="Takami H."/>
        </authorList>
    </citation>
    <scope>NUCLEOTIDE SEQUENCE</scope>
    <source>
        <strain evidence="1">Expedition CK06-06</strain>
    </source>
</reference>